<evidence type="ECO:0000313" key="3">
    <source>
        <dbReference type="Proteomes" id="UP001558613"/>
    </source>
</evidence>
<dbReference type="Proteomes" id="UP001558613">
    <property type="component" value="Unassembled WGS sequence"/>
</dbReference>
<protein>
    <recommendedName>
        <fullName evidence="4">Secreted protein</fullName>
    </recommendedName>
</protein>
<keyword evidence="3" id="KW-1185">Reference proteome</keyword>
<feature type="region of interest" description="Disordered" evidence="1">
    <location>
        <begin position="18"/>
        <end position="65"/>
    </location>
</feature>
<proteinExistence type="predicted"/>
<dbReference type="EMBL" id="JAYMGO010000017">
    <property type="protein sequence ID" value="KAL1257850.1"/>
    <property type="molecule type" value="Genomic_DNA"/>
</dbReference>
<sequence length="93" mass="10275">MSPLVHFGLLVACSETAPSGRAHSLQIRRGPRRTRPRPNPNPNPNPTGRNQPDLSQQPRKKTTGPILLIQRQEMAAFFRLFGGFSRTAASKTS</sequence>
<evidence type="ECO:0000256" key="1">
    <source>
        <dbReference type="SAM" id="MobiDB-lite"/>
    </source>
</evidence>
<reference evidence="2 3" key="1">
    <citation type="submission" date="2023-09" db="EMBL/GenBank/DDBJ databases">
        <authorList>
            <person name="Wang M."/>
        </authorList>
    </citation>
    <scope>NUCLEOTIDE SEQUENCE [LARGE SCALE GENOMIC DNA]</scope>
    <source>
        <strain evidence="2">GT-2023</strain>
        <tissue evidence="2">Liver</tissue>
    </source>
</reference>
<evidence type="ECO:0008006" key="4">
    <source>
        <dbReference type="Google" id="ProtNLM"/>
    </source>
</evidence>
<gene>
    <name evidence="2" type="ORF">QQF64_011094</name>
</gene>
<name>A0ABR3LZ59_9TELE</name>
<organism evidence="2 3">
    <name type="scientific">Cirrhinus molitorella</name>
    <name type="common">mud carp</name>
    <dbReference type="NCBI Taxonomy" id="172907"/>
    <lineage>
        <taxon>Eukaryota</taxon>
        <taxon>Metazoa</taxon>
        <taxon>Chordata</taxon>
        <taxon>Craniata</taxon>
        <taxon>Vertebrata</taxon>
        <taxon>Euteleostomi</taxon>
        <taxon>Actinopterygii</taxon>
        <taxon>Neopterygii</taxon>
        <taxon>Teleostei</taxon>
        <taxon>Ostariophysi</taxon>
        <taxon>Cypriniformes</taxon>
        <taxon>Cyprinidae</taxon>
        <taxon>Labeoninae</taxon>
        <taxon>Labeonini</taxon>
        <taxon>Cirrhinus</taxon>
    </lineage>
</organism>
<comment type="caution">
    <text evidence="2">The sequence shown here is derived from an EMBL/GenBank/DDBJ whole genome shotgun (WGS) entry which is preliminary data.</text>
</comment>
<evidence type="ECO:0000313" key="2">
    <source>
        <dbReference type="EMBL" id="KAL1257850.1"/>
    </source>
</evidence>
<accession>A0ABR3LZ59</accession>